<evidence type="ECO:0000256" key="2">
    <source>
        <dbReference type="SAM" id="SignalP"/>
    </source>
</evidence>
<gene>
    <name evidence="3" type="ORF">RRG08_009551</name>
</gene>
<name>A0AAE0ZHC0_9GAST</name>
<sequence>MKVLIALFAFLGAVTPAPTFNNNAVSPAMRNILIDMLKNMMNQGGFNFGGVKPPPPPPMPFKPLPTTGPAFLPPTPPQPPRGPPPRNPGGAGGVFMDIPNRGRGGRGVYRPHRQFKYCPPGSHGSDHCKDQVLQEALYHADGTPRYNWVPPQNPWDPSIPDNVKDTAQDILIMKVNSRANRTPTAKEWELMTILGDPKDGVHPNNPFAMAG</sequence>
<accession>A0AAE0ZHC0</accession>
<evidence type="ECO:0000313" key="4">
    <source>
        <dbReference type="Proteomes" id="UP001283361"/>
    </source>
</evidence>
<keyword evidence="2" id="KW-0732">Signal</keyword>
<evidence type="ECO:0000313" key="3">
    <source>
        <dbReference type="EMBL" id="KAK3769399.1"/>
    </source>
</evidence>
<comment type="caution">
    <text evidence="3">The sequence shown here is derived from an EMBL/GenBank/DDBJ whole genome shotgun (WGS) entry which is preliminary data.</text>
</comment>
<feature type="region of interest" description="Disordered" evidence="1">
    <location>
        <begin position="50"/>
        <end position="99"/>
    </location>
</feature>
<feature type="signal peptide" evidence="2">
    <location>
        <begin position="1"/>
        <end position="16"/>
    </location>
</feature>
<feature type="compositionally biased region" description="Pro residues" evidence="1">
    <location>
        <begin position="71"/>
        <end position="87"/>
    </location>
</feature>
<feature type="chain" id="PRO_5042142907" evidence="2">
    <location>
        <begin position="17"/>
        <end position="211"/>
    </location>
</feature>
<dbReference type="Proteomes" id="UP001283361">
    <property type="component" value="Unassembled WGS sequence"/>
</dbReference>
<feature type="compositionally biased region" description="Pro residues" evidence="1">
    <location>
        <begin position="52"/>
        <end position="63"/>
    </location>
</feature>
<evidence type="ECO:0000256" key="1">
    <source>
        <dbReference type="SAM" id="MobiDB-lite"/>
    </source>
</evidence>
<dbReference type="EMBL" id="JAWDGP010003930">
    <property type="protein sequence ID" value="KAK3769399.1"/>
    <property type="molecule type" value="Genomic_DNA"/>
</dbReference>
<protein>
    <submittedName>
        <fullName evidence="3">Uncharacterized protein</fullName>
    </submittedName>
</protein>
<reference evidence="3" key="1">
    <citation type="journal article" date="2023" name="G3 (Bethesda)">
        <title>A reference genome for the long-term kleptoplast-retaining sea slug Elysia crispata morphotype clarki.</title>
        <authorList>
            <person name="Eastman K.E."/>
            <person name="Pendleton A.L."/>
            <person name="Shaikh M.A."/>
            <person name="Suttiyut T."/>
            <person name="Ogas R."/>
            <person name="Tomko P."/>
            <person name="Gavelis G."/>
            <person name="Widhalm J.R."/>
            <person name="Wisecaver J.H."/>
        </authorList>
    </citation>
    <scope>NUCLEOTIDE SEQUENCE</scope>
    <source>
        <strain evidence="3">ECLA1</strain>
    </source>
</reference>
<proteinExistence type="predicted"/>
<dbReference type="AlphaFoldDB" id="A0AAE0ZHC0"/>
<keyword evidence="4" id="KW-1185">Reference proteome</keyword>
<organism evidence="3 4">
    <name type="scientific">Elysia crispata</name>
    <name type="common">lettuce slug</name>
    <dbReference type="NCBI Taxonomy" id="231223"/>
    <lineage>
        <taxon>Eukaryota</taxon>
        <taxon>Metazoa</taxon>
        <taxon>Spiralia</taxon>
        <taxon>Lophotrochozoa</taxon>
        <taxon>Mollusca</taxon>
        <taxon>Gastropoda</taxon>
        <taxon>Heterobranchia</taxon>
        <taxon>Euthyneura</taxon>
        <taxon>Panpulmonata</taxon>
        <taxon>Sacoglossa</taxon>
        <taxon>Placobranchoidea</taxon>
        <taxon>Plakobranchidae</taxon>
        <taxon>Elysia</taxon>
    </lineage>
</organism>